<dbReference type="Pfam" id="PF06742">
    <property type="entry name" value="DUF1214"/>
    <property type="match status" value="1"/>
</dbReference>
<name>D1AQR7_SEBTE</name>
<dbReference type="InterPro" id="IPR010679">
    <property type="entry name" value="DUF1254"/>
</dbReference>
<feature type="domain" description="DUF1254" evidence="2">
    <location>
        <begin position="77"/>
        <end position="196"/>
    </location>
</feature>
<dbReference type="PANTHER" id="PTHR36509:SF2">
    <property type="entry name" value="BLL3101 PROTEIN"/>
    <property type="match status" value="1"/>
</dbReference>
<dbReference type="InterPro" id="IPR010621">
    <property type="entry name" value="DUF1214"/>
</dbReference>
<dbReference type="Pfam" id="PF06863">
    <property type="entry name" value="DUF1254"/>
    <property type="match status" value="1"/>
</dbReference>
<evidence type="ECO:0000259" key="1">
    <source>
        <dbReference type="Pfam" id="PF06742"/>
    </source>
</evidence>
<accession>D1AQR7</accession>
<gene>
    <name evidence="3" type="ordered locus">Sterm_3490</name>
</gene>
<sequence length="452" mass="51360">MRADNFIKKTEIIKKNIFKIWISGILFLLTFPSFSAVQPTEKEVTDSYLYLLGRYLVIRQENQDVNIEKNNYNKIKYNTPGLTEFANPNLDVVYLESWVAVDKNNGVILNVPEIKDRYYTVQLLDGWGEVVANINERTYPKHPYGKFAIVLKGSNPKNIPKDALKVEVPFNKVKMLARVELKGTPDEAVRLQKRFTLEAPAGIKIEPVVNIPDFSNSKLIGADIFLKVDEVLKSYPDSMPKAPEYQKTVKKVADYMKSSDEAKKYIENIIQTKTIPEFMKKTTSYGVEKDGWVATYGAGNFGDDIVLRDSINFGGIWANTTNEAIYFGGTKDAGSNQLLNGNNTYKIVFSKDELPDLMADAFWSITLYNTPDYHVAKNALNKYNVNNMTKLNKNKDGSLTIWAGPELPKGAFRENWIPTEKGREFVLTFRLYVPKEVVRNGSWTPPAIQKIK</sequence>
<dbReference type="InterPro" id="IPR037050">
    <property type="entry name" value="DUF1254_sf"/>
</dbReference>
<dbReference type="Gene3D" id="2.60.120.600">
    <property type="entry name" value="Domain of unknown function DUF1214, C-terminal domain"/>
    <property type="match status" value="1"/>
</dbReference>
<dbReference type="Gene3D" id="2.60.40.1610">
    <property type="entry name" value="Domain of unknown function DUF1254"/>
    <property type="match status" value="1"/>
</dbReference>
<reference evidence="3 4" key="2">
    <citation type="journal article" date="2010" name="Stand. Genomic Sci.">
        <title>Complete genome sequence of Sebaldella termitidis type strain (NCTC 11300).</title>
        <authorList>
            <person name="Harmon-Smith M."/>
            <person name="Celia L."/>
            <person name="Chertkov O."/>
            <person name="Lapidus A."/>
            <person name="Copeland A."/>
            <person name="Glavina Del Rio T."/>
            <person name="Nolan M."/>
            <person name="Lucas S."/>
            <person name="Tice H."/>
            <person name="Cheng J.F."/>
            <person name="Han C."/>
            <person name="Detter J.C."/>
            <person name="Bruce D."/>
            <person name="Goodwin L."/>
            <person name="Pitluck S."/>
            <person name="Pati A."/>
            <person name="Liolios K."/>
            <person name="Ivanova N."/>
            <person name="Mavromatis K."/>
            <person name="Mikhailova N."/>
            <person name="Chen A."/>
            <person name="Palaniappan K."/>
            <person name="Land M."/>
            <person name="Hauser L."/>
            <person name="Chang Y.J."/>
            <person name="Jeffries C.D."/>
            <person name="Brettin T."/>
            <person name="Goker M."/>
            <person name="Beck B."/>
            <person name="Bristow J."/>
            <person name="Eisen J.A."/>
            <person name="Markowitz V."/>
            <person name="Hugenholtz P."/>
            <person name="Kyrpides N.C."/>
            <person name="Klenk H.P."/>
            <person name="Chen F."/>
        </authorList>
    </citation>
    <scope>NUCLEOTIDE SEQUENCE [LARGE SCALE GENOMIC DNA]</scope>
    <source>
        <strain evidence="4">ATCC 33386 / NCTC 11300</strain>
    </source>
</reference>
<dbReference type="eggNOG" id="COG5361">
    <property type="taxonomic scope" value="Bacteria"/>
</dbReference>
<dbReference type="EMBL" id="CP001739">
    <property type="protein sequence ID" value="ACZ10327.1"/>
    <property type="molecule type" value="Genomic_DNA"/>
</dbReference>
<protein>
    <recommendedName>
        <fullName evidence="5">DUF1254 domain-containing protein</fullName>
    </recommendedName>
</protein>
<evidence type="ECO:0000313" key="4">
    <source>
        <dbReference type="Proteomes" id="UP000000845"/>
    </source>
</evidence>
<dbReference type="SUPFAM" id="SSF160935">
    <property type="entry name" value="VPA0735-like"/>
    <property type="match status" value="1"/>
</dbReference>
<keyword evidence="4" id="KW-1185">Reference proteome</keyword>
<feature type="domain" description="DUF1214" evidence="1">
    <location>
        <begin position="323"/>
        <end position="436"/>
    </location>
</feature>
<dbReference type="STRING" id="526218.Sterm_3490"/>
<dbReference type="PANTHER" id="PTHR36509">
    <property type="entry name" value="BLL3101 PROTEIN"/>
    <property type="match status" value="1"/>
</dbReference>
<dbReference type="HOGENOM" id="CLU_027269_1_1_0"/>
<reference evidence="4" key="1">
    <citation type="submission" date="2009-09" db="EMBL/GenBank/DDBJ databases">
        <title>The complete chromosome of Sebaldella termitidis ATCC 33386.</title>
        <authorList>
            <consortium name="US DOE Joint Genome Institute (JGI-PGF)"/>
            <person name="Lucas S."/>
            <person name="Copeland A."/>
            <person name="Lapidus A."/>
            <person name="Glavina del Rio T."/>
            <person name="Dalin E."/>
            <person name="Tice H."/>
            <person name="Bruce D."/>
            <person name="Goodwin L."/>
            <person name="Pitluck S."/>
            <person name="Kyrpides N."/>
            <person name="Mavromatis K."/>
            <person name="Ivanova N."/>
            <person name="Mikhailova N."/>
            <person name="Sims D."/>
            <person name="Meincke L."/>
            <person name="Brettin T."/>
            <person name="Detter J.C."/>
            <person name="Han C."/>
            <person name="Larimer F."/>
            <person name="Land M."/>
            <person name="Hauser L."/>
            <person name="Markowitz V."/>
            <person name="Cheng J.F."/>
            <person name="Hugenholtz P."/>
            <person name="Woyke T."/>
            <person name="Wu D."/>
            <person name="Eisen J.A."/>
        </authorList>
    </citation>
    <scope>NUCLEOTIDE SEQUENCE [LARGE SCALE GENOMIC DNA]</scope>
    <source>
        <strain evidence="4">ATCC 33386 / NCTC 11300</strain>
    </source>
</reference>
<dbReference type="InterPro" id="IPR037049">
    <property type="entry name" value="DUF1214_C_sf"/>
</dbReference>
<dbReference type="Proteomes" id="UP000000845">
    <property type="component" value="Chromosome"/>
</dbReference>
<evidence type="ECO:0008006" key="5">
    <source>
        <dbReference type="Google" id="ProtNLM"/>
    </source>
</evidence>
<dbReference type="AlphaFoldDB" id="D1AQR7"/>
<organism evidence="3 4">
    <name type="scientific">Sebaldella termitidis (strain ATCC 33386 / NCTC 11300)</name>
    <dbReference type="NCBI Taxonomy" id="526218"/>
    <lineage>
        <taxon>Bacteria</taxon>
        <taxon>Fusobacteriati</taxon>
        <taxon>Fusobacteriota</taxon>
        <taxon>Fusobacteriia</taxon>
        <taxon>Fusobacteriales</taxon>
        <taxon>Leptotrichiaceae</taxon>
        <taxon>Sebaldella</taxon>
    </lineage>
</organism>
<dbReference type="KEGG" id="str:Sterm_3490"/>
<evidence type="ECO:0000313" key="3">
    <source>
        <dbReference type="EMBL" id="ACZ10327.1"/>
    </source>
</evidence>
<proteinExistence type="predicted"/>
<dbReference type="RefSeq" id="WP_012862909.1">
    <property type="nucleotide sequence ID" value="NC_013517.1"/>
</dbReference>
<evidence type="ECO:0000259" key="2">
    <source>
        <dbReference type="Pfam" id="PF06863"/>
    </source>
</evidence>